<dbReference type="Gene3D" id="3.40.50.300">
    <property type="entry name" value="P-loop containing nucleotide triphosphate hydrolases"/>
    <property type="match status" value="1"/>
</dbReference>
<name>A0A9D4GTJ1_DREPO</name>
<reference evidence="2" key="1">
    <citation type="journal article" date="2019" name="bioRxiv">
        <title>The Genome of the Zebra Mussel, Dreissena polymorpha: A Resource for Invasive Species Research.</title>
        <authorList>
            <person name="McCartney M.A."/>
            <person name="Auch B."/>
            <person name="Kono T."/>
            <person name="Mallez S."/>
            <person name="Zhang Y."/>
            <person name="Obille A."/>
            <person name="Becker A."/>
            <person name="Abrahante J.E."/>
            <person name="Garbe J."/>
            <person name="Badalamenti J.P."/>
            <person name="Herman A."/>
            <person name="Mangelson H."/>
            <person name="Liachko I."/>
            <person name="Sullivan S."/>
            <person name="Sone E.D."/>
            <person name="Koren S."/>
            <person name="Silverstein K.A.T."/>
            <person name="Beckman K.B."/>
            <person name="Gohl D.M."/>
        </authorList>
    </citation>
    <scope>NUCLEOTIDE SEQUENCE</scope>
    <source>
        <strain evidence="2">Duluth1</strain>
        <tissue evidence="2">Whole animal</tissue>
    </source>
</reference>
<gene>
    <name evidence="2" type="ORF">DPMN_123028</name>
</gene>
<comment type="caution">
    <text evidence="2">The sequence shown here is derived from an EMBL/GenBank/DDBJ whole genome shotgun (WGS) entry which is preliminary data.</text>
</comment>
<dbReference type="Gene3D" id="1.20.120.20">
    <property type="entry name" value="Apolipoprotein"/>
    <property type="match status" value="1"/>
</dbReference>
<evidence type="ECO:0000313" key="3">
    <source>
        <dbReference type="Proteomes" id="UP000828390"/>
    </source>
</evidence>
<dbReference type="PANTHER" id="PTHR46312:SF2">
    <property type="entry name" value="NUCLEOTIDE-BINDING OLIGOMERIZATION DOMAIN-CONTAINING PROTEIN 2-LIKE"/>
    <property type="match status" value="1"/>
</dbReference>
<dbReference type="Proteomes" id="UP000828390">
    <property type="component" value="Unassembled WGS sequence"/>
</dbReference>
<accession>A0A9D4GTJ1</accession>
<proteinExistence type="predicted"/>
<dbReference type="InterPro" id="IPR027897">
    <property type="entry name" value="DUF4559"/>
</dbReference>
<dbReference type="OrthoDB" id="120976at2759"/>
<dbReference type="SUPFAM" id="SSF52540">
    <property type="entry name" value="P-loop containing nucleoside triphosphate hydrolases"/>
    <property type="match status" value="1"/>
</dbReference>
<dbReference type="InterPro" id="IPR007111">
    <property type="entry name" value="NACHT_NTPase"/>
</dbReference>
<dbReference type="SUPFAM" id="SSF52047">
    <property type="entry name" value="RNI-like"/>
    <property type="match status" value="1"/>
</dbReference>
<feature type="domain" description="NACHT" evidence="1">
    <location>
        <begin position="493"/>
        <end position="602"/>
    </location>
</feature>
<dbReference type="EMBL" id="JAIWYP010000005">
    <property type="protein sequence ID" value="KAH3821265.1"/>
    <property type="molecule type" value="Genomic_DNA"/>
</dbReference>
<dbReference type="InterPro" id="IPR027417">
    <property type="entry name" value="P-loop_NTPase"/>
</dbReference>
<keyword evidence="3" id="KW-1185">Reference proteome</keyword>
<protein>
    <recommendedName>
        <fullName evidence="1">NACHT domain-containing protein</fullName>
    </recommendedName>
</protein>
<dbReference type="Pfam" id="PF05729">
    <property type="entry name" value="NACHT"/>
    <property type="match status" value="1"/>
</dbReference>
<sequence>MASLADVFTEKERTNWLKAWLAVDIAKSGLDNFAGTEAKTLHANIYNAVWLSVQAPAVCIGCHTANLLKCPTPGICNKRGANSSCKAMHDTAAKQPRTCPTNVCNKVLDEIRTLHKFASPSWKNTRAGQWAQNPWQIAKAYLPPDGYIGKSSVQDTDFNGIISFMMNCKHFDSKFSFLIAPGKNNPPCLLTKARDIGRTVRHSSQCTLTDAALQDIFTTLTDLLNDPTCLAHNGASQKAVKKLAKLQHDVLKITTEEIINLLDAVQNELKTIVQDELKDVVQDKVKDVVQDKVKEVENIAEKTLHEIRVYLDQCRNDLKKYTEKCEDQLDKHADKCTEKLNKHTKKCDDKLDEHTETCQDKLNKHTKKCDDKLDAHTQKCEEKLDEHTNKCEVKLDEHTEKLKNALEHSQKPVESNYEQSCEDLRRRLIEHYNDISSYVPLSTLDQRFDKRITDIYATPKINRIDIKKDGTRKKEEPLSSYKELFFKNDHANRRIYVQGEPGSGKSTFAAKLVHDWCHENQPLLTAPNKNTAFNDLMTIQTFKLLFFISLRNVRGQKDMSQMIKDQLVDQMYSKDDLNGAYRLLKKCIETEQCLAVLDGLDEWVAPTGCNLAEPSMPGLRKDKVTVLTTARPWKLVDERIKNSQIDILLEIQGINDPDMFCVNILGCLIDDTKYLDNAVEEFQKFVKKRELKSLSSSPMLYTLVICMWVDTMKEVEQLKEYSLCALYTKLIESLCKKINSTTGYFNNSNPSPVKCFSSTSYLQPNIELIDKLAVAACKLLFSRERETSIVFSDIQLSNYFSREDFTLCRTFALQAGILTNRKDNNWTGSSNSFIHKTIQEFLAAYYIACNPHVIDDIFDEYLKSYNDSWLNISQVFIFLCGMNTIAANALSGLMDEYHVSRCTIYPVIPCKLQDIIAAGIREAEAGKQNDIRPKLSHVFIDSDNIRYSHRILSANTPNVQSLTIQFRSGSPSDSETTINEAKMKLCLFASGEPKSHFEFNLSSCHMLKELRFQGENLFLTDCESFATSELPVWIVLNNAEPAKCGEPPPVLPSVQYIELRYVNCSTSWLRRLFSTLLTLDHEVQCELHRCSITSSVGGLSTNTFATIRTGFNNTFQVHCSMNCRLFLEALDGLNIKCLRINGMKDCFKHCLSDFVGFFYKVLQSLSQLETLNISVKDIHFDLWEALHSLNIKSVTLSLKGRWSGLIINNVSKLSQVLKTQMDTIIIDLNAHQDLLEALCGRNINSLSLCGSGEHLEANRVSALSKSLSSLKQLDKLDVIVNNDSPGLWQALHGLNIKSLSLSGGKTGLIVNHVSALAQLLASLIHLETLSIKFSEYNPCLREAIRGLNIKWLSLYYLGQLDHTSSLSQSLASLGLLETLFVKLRLGIPLLLETLCSLNITCLSVDGGSFDVNHEQSKSMSLSLASLTRLTKLCIKSRYNCPELWKALHGLNIKSLFISESTMEGLLVNEQLISHSLSSLSQLETLTLYVSTWRVIQLPISLKYLNIYLGKIFAFQFSEIVNTLSACTQRVEIKLEFCVAFDDSKEQYKQKLETLKNVKMTRFLIYTWTPSIENGSDWCVQKVVVREDGNHDDAIGDDMLYKQYIDDVAGWLRISMRFHIN</sequence>
<dbReference type="Pfam" id="PF15112">
    <property type="entry name" value="DUF4559"/>
    <property type="match status" value="1"/>
</dbReference>
<dbReference type="SUPFAM" id="SSF58113">
    <property type="entry name" value="Apolipoprotein A-I"/>
    <property type="match status" value="1"/>
</dbReference>
<organism evidence="2 3">
    <name type="scientific">Dreissena polymorpha</name>
    <name type="common">Zebra mussel</name>
    <name type="synonym">Mytilus polymorpha</name>
    <dbReference type="NCBI Taxonomy" id="45954"/>
    <lineage>
        <taxon>Eukaryota</taxon>
        <taxon>Metazoa</taxon>
        <taxon>Spiralia</taxon>
        <taxon>Lophotrochozoa</taxon>
        <taxon>Mollusca</taxon>
        <taxon>Bivalvia</taxon>
        <taxon>Autobranchia</taxon>
        <taxon>Heteroconchia</taxon>
        <taxon>Euheterodonta</taxon>
        <taxon>Imparidentia</taxon>
        <taxon>Neoheterodontei</taxon>
        <taxon>Myida</taxon>
        <taxon>Dreissenoidea</taxon>
        <taxon>Dreissenidae</taxon>
        <taxon>Dreissena</taxon>
    </lineage>
</organism>
<dbReference type="PROSITE" id="PS50837">
    <property type="entry name" value="NACHT"/>
    <property type="match status" value="1"/>
</dbReference>
<evidence type="ECO:0000259" key="1">
    <source>
        <dbReference type="PROSITE" id="PS50837"/>
    </source>
</evidence>
<evidence type="ECO:0000313" key="2">
    <source>
        <dbReference type="EMBL" id="KAH3821265.1"/>
    </source>
</evidence>
<reference evidence="2" key="2">
    <citation type="submission" date="2020-11" db="EMBL/GenBank/DDBJ databases">
        <authorList>
            <person name="McCartney M.A."/>
            <person name="Auch B."/>
            <person name="Kono T."/>
            <person name="Mallez S."/>
            <person name="Becker A."/>
            <person name="Gohl D.M."/>
            <person name="Silverstein K.A.T."/>
            <person name="Koren S."/>
            <person name="Bechman K.B."/>
            <person name="Herman A."/>
            <person name="Abrahante J.E."/>
            <person name="Garbe J."/>
        </authorList>
    </citation>
    <scope>NUCLEOTIDE SEQUENCE</scope>
    <source>
        <strain evidence="2">Duluth1</strain>
        <tissue evidence="2">Whole animal</tissue>
    </source>
</reference>
<dbReference type="PANTHER" id="PTHR46312">
    <property type="entry name" value="NACHT DOMAIN-CONTAINING PROTEIN"/>
    <property type="match status" value="1"/>
</dbReference>